<dbReference type="EMBL" id="JASGCB010000004">
    <property type="protein sequence ID" value="MDI9259350.1"/>
    <property type="molecule type" value="Genomic_DNA"/>
</dbReference>
<comment type="caution">
    <text evidence="1">The sequence shown here is derived from an EMBL/GenBank/DDBJ whole genome shotgun (WGS) entry which is preliminary data.</text>
</comment>
<protein>
    <submittedName>
        <fullName evidence="1">Small, acid-soluble spore protein, alpha/beta type</fullName>
    </submittedName>
</protein>
<sequence>MDDRRVPTVNVIGADGKLRQVPWTAPEKPSAAKLVADRLGVAYTDGAQNGAITAKEAGEIGGHLGGPMVAKLVALAKRDLAHGHVERLMQKQKATPESRL</sequence>
<dbReference type="Proteomes" id="UP001529245">
    <property type="component" value="Unassembled WGS sequence"/>
</dbReference>
<keyword evidence="2" id="KW-1185">Reference proteome</keyword>
<reference evidence="1 2" key="1">
    <citation type="submission" date="2023-04" db="EMBL/GenBank/DDBJ databases">
        <title>A. sendaiensis sub sp. chiapanensis a novel subspecie with specific adaptation in bacterial cell wall isolated from an active volcano.</title>
        <authorList>
            <person name="Alvarez Gutierrez P.E."/>
            <person name="Ortiz Cortes L.Y."/>
        </authorList>
    </citation>
    <scope>NUCLEOTIDE SEQUENCE [LARGE SCALE GENOMIC DNA]</scope>
    <source>
        <strain evidence="1 2">PA2</strain>
    </source>
</reference>
<evidence type="ECO:0000313" key="2">
    <source>
        <dbReference type="Proteomes" id="UP001529245"/>
    </source>
</evidence>
<dbReference type="InterPro" id="IPR001448">
    <property type="entry name" value="SASP_alpha/beta-type"/>
</dbReference>
<dbReference type="InterPro" id="IPR038300">
    <property type="entry name" value="SASP_sf_alpha/beta"/>
</dbReference>
<accession>A0ABT6XWK4</accession>
<dbReference type="Pfam" id="PF00269">
    <property type="entry name" value="SASP"/>
    <property type="match status" value="1"/>
</dbReference>
<gene>
    <name evidence="1" type="ORF">QID03_04050</name>
</gene>
<name>A0ABT6XWK4_ALISE</name>
<dbReference type="Gene3D" id="6.10.10.80">
    <property type="entry name" value="Small, acid-soluble spore protein, alpha/beta type-like"/>
    <property type="match status" value="1"/>
</dbReference>
<evidence type="ECO:0000313" key="1">
    <source>
        <dbReference type="EMBL" id="MDI9259350.1"/>
    </source>
</evidence>
<organism evidence="1 2">
    <name type="scientific">Alicyclobacillus sendaiensis PA2</name>
    <dbReference type="NCBI Taxonomy" id="3029425"/>
    <lineage>
        <taxon>Bacteria</taxon>
        <taxon>Bacillati</taxon>
        <taxon>Bacillota</taxon>
        <taxon>Bacilli</taxon>
        <taxon>Bacillales</taxon>
        <taxon>Alicyclobacillaceae</taxon>
        <taxon>Alicyclobacillus</taxon>
    </lineage>
</organism>
<dbReference type="RefSeq" id="WP_283202910.1">
    <property type="nucleotide sequence ID" value="NZ_JASGCB010000004.1"/>
</dbReference>
<proteinExistence type="predicted"/>